<keyword evidence="3" id="KW-1185">Reference proteome</keyword>
<organism evidence="2 3">
    <name type="scientific">Armillaria borealis</name>
    <dbReference type="NCBI Taxonomy" id="47425"/>
    <lineage>
        <taxon>Eukaryota</taxon>
        <taxon>Fungi</taxon>
        <taxon>Dikarya</taxon>
        <taxon>Basidiomycota</taxon>
        <taxon>Agaricomycotina</taxon>
        <taxon>Agaricomycetes</taxon>
        <taxon>Agaricomycetidae</taxon>
        <taxon>Agaricales</taxon>
        <taxon>Marasmiineae</taxon>
        <taxon>Physalacriaceae</taxon>
        <taxon>Armillaria</taxon>
    </lineage>
</organism>
<protein>
    <submittedName>
        <fullName evidence="2">Uncharacterized protein</fullName>
    </submittedName>
</protein>
<dbReference type="Proteomes" id="UP001175226">
    <property type="component" value="Unassembled WGS sequence"/>
</dbReference>
<feature type="region of interest" description="Disordered" evidence="1">
    <location>
        <begin position="1"/>
        <end position="28"/>
    </location>
</feature>
<evidence type="ECO:0000313" key="2">
    <source>
        <dbReference type="EMBL" id="KAK0421786.1"/>
    </source>
</evidence>
<dbReference type="EMBL" id="JAUEPT010000297">
    <property type="protein sequence ID" value="KAK0421786.1"/>
    <property type="molecule type" value="Genomic_DNA"/>
</dbReference>
<feature type="compositionally biased region" description="Polar residues" evidence="1">
    <location>
        <begin position="8"/>
        <end position="28"/>
    </location>
</feature>
<comment type="caution">
    <text evidence="2">The sequence shown here is derived from an EMBL/GenBank/DDBJ whole genome shotgun (WGS) entry which is preliminary data.</text>
</comment>
<dbReference type="AlphaFoldDB" id="A0AA39M4Y4"/>
<name>A0AA39M4Y4_9AGAR</name>
<gene>
    <name evidence="2" type="ORF">EV421DRAFT_1746046</name>
</gene>
<accession>A0AA39M4Y4</accession>
<evidence type="ECO:0000256" key="1">
    <source>
        <dbReference type="SAM" id="MobiDB-lite"/>
    </source>
</evidence>
<proteinExistence type="predicted"/>
<sequence length="135" mass="15239">MPLLNMRQGETYTRTDQSHNTKQGAGGHNQTIARNMNNMIENADTEYSVVQVTVWVKKQRACLRDCEEASVSGYCKPSGTRFGAKDMPGAIREPMTATKRRHQGTARKERRDFITKPHVSRRTVAYDCSDCNGTQ</sequence>
<evidence type="ECO:0000313" key="3">
    <source>
        <dbReference type="Proteomes" id="UP001175226"/>
    </source>
</evidence>
<reference evidence="2" key="1">
    <citation type="submission" date="2023-06" db="EMBL/GenBank/DDBJ databases">
        <authorList>
            <consortium name="Lawrence Berkeley National Laboratory"/>
            <person name="Ahrendt S."/>
            <person name="Sahu N."/>
            <person name="Indic B."/>
            <person name="Wong-Bajracharya J."/>
            <person name="Merenyi Z."/>
            <person name="Ke H.-M."/>
            <person name="Monk M."/>
            <person name="Kocsube S."/>
            <person name="Drula E."/>
            <person name="Lipzen A."/>
            <person name="Balint B."/>
            <person name="Henrissat B."/>
            <person name="Andreopoulos B."/>
            <person name="Martin F.M."/>
            <person name="Harder C.B."/>
            <person name="Rigling D."/>
            <person name="Ford K.L."/>
            <person name="Foster G.D."/>
            <person name="Pangilinan J."/>
            <person name="Papanicolaou A."/>
            <person name="Barry K."/>
            <person name="LaButti K."/>
            <person name="Viragh M."/>
            <person name="Koriabine M."/>
            <person name="Yan M."/>
            <person name="Riley R."/>
            <person name="Champramary S."/>
            <person name="Plett K.L."/>
            <person name="Tsai I.J."/>
            <person name="Slot J."/>
            <person name="Sipos G."/>
            <person name="Plett J."/>
            <person name="Nagy L.G."/>
            <person name="Grigoriev I.V."/>
        </authorList>
    </citation>
    <scope>NUCLEOTIDE SEQUENCE</scope>
    <source>
        <strain evidence="2">FPL87.14</strain>
    </source>
</reference>